<reference evidence="2" key="1">
    <citation type="journal article" date="2014" name="Front. Microbiol.">
        <title>High frequency of phylogenetically diverse reductive dehalogenase-homologous genes in deep subseafloor sedimentary metagenomes.</title>
        <authorList>
            <person name="Kawai M."/>
            <person name="Futagami T."/>
            <person name="Toyoda A."/>
            <person name="Takaki Y."/>
            <person name="Nishi S."/>
            <person name="Hori S."/>
            <person name="Arai W."/>
            <person name="Tsubouchi T."/>
            <person name="Morono Y."/>
            <person name="Uchiyama I."/>
            <person name="Ito T."/>
            <person name="Fujiyama A."/>
            <person name="Inagaki F."/>
            <person name="Takami H."/>
        </authorList>
    </citation>
    <scope>NUCLEOTIDE SEQUENCE</scope>
    <source>
        <strain evidence="2">Expedition CK06-06</strain>
    </source>
</reference>
<dbReference type="SUPFAM" id="SSF51182">
    <property type="entry name" value="RmlC-like cupins"/>
    <property type="match status" value="1"/>
</dbReference>
<feature type="non-terminal residue" evidence="2">
    <location>
        <position position="1"/>
    </location>
</feature>
<feature type="domain" description="Cupin type-2" evidence="1">
    <location>
        <begin position="2"/>
        <end position="45"/>
    </location>
</feature>
<evidence type="ECO:0000313" key="2">
    <source>
        <dbReference type="EMBL" id="GAG54763.1"/>
    </source>
</evidence>
<dbReference type="Pfam" id="PF07883">
    <property type="entry name" value="Cupin_2"/>
    <property type="match status" value="1"/>
</dbReference>
<sequence length="58" mass="6249">PHGYPKVIYVLQGSITFGLAEEGRQVTLKAGDHLELPAGTQHNAIVGENGVRCLEAHR</sequence>
<organism evidence="2">
    <name type="scientific">marine sediment metagenome</name>
    <dbReference type="NCBI Taxonomy" id="412755"/>
    <lineage>
        <taxon>unclassified sequences</taxon>
        <taxon>metagenomes</taxon>
        <taxon>ecological metagenomes</taxon>
    </lineage>
</organism>
<dbReference type="AlphaFoldDB" id="X0Z2R5"/>
<gene>
    <name evidence="2" type="ORF">S01H4_16402</name>
</gene>
<dbReference type="Gene3D" id="2.60.120.10">
    <property type="entry name" value="Jelly Rolls"/>
    <property type="match status" value="1"/>
</dbReference>
<dbReference type="InterPro" id="IPR014710">
    <property type="entry name" value="RmlC-like_jellyroll"/>
</dbReference>
<dbReference type="InterPro" id="IPR013096">
    <property type="entry name" value="Cupin_2"/>
</dbReference>
<evidence type="ECO:0000259" key="1">
    <source>
        <dbReference type="Pfam" id="PF07883"/>
    </source>
</evidence>
<accession>X0Z2R5</accession>
<dbReference type="EMBL" id="BART01007194">
    <property type="protein sequence ID" value="GAG54763.1"/>
    <property type="molecule type" value="Genomic_DNA"/>
</dbReference>
<name>X0Z2R5_9ZZZZ</name>
<dbReference type="InterPro" id="IPR011051">
    <property type="entry name" value="RmlC_Cupin_sf"/>
</dbReference>
<proteinExistence type="predicted"/>
<protein>
    <recommendedName>
        <fullName evidence="1">Cupin type-2 domain-containing protein</fullName>
    </recommendedName>
</protein>
<comment type="caution">
    <text evidence="2">The sequence shown here is derived from an EMBL/GenBank/DDBJ whole genome shotgun (WGS) entry which is preliminary data.</text>
</comment>